<proteinExistence type="predicted"/>
<dbReference type="InterPro" id="IPR042099">
    <property type="entry name" value="ANL_N_sf"/>
</dbReference>
<dbReference type="Pfam" id="PF00501">
    <property type="entry name" value="AMP-binding"/>
    <property type="match status" value="1"/>
</dbReference>
<feature type="domain" description="AMP-dependent synthetase/ligase" evidence="1">
    <location>
        <begin position="145"/>
        <end position="297"/>
    </location>
</feature>
<comment type="caution">
    <text evidence="2">The sequence shown here is derived from an EMBL/GenBank/DDBJ whole genome shotgun (WGS) entry which is preliminary data.</text>
</comment>
<dbReference type="AlphaFoldDB" id="A0A1G2C5R4"/>
<evidence type="ECO:0000313" key="3">
    <source>
        <dbReference type="Proteomes" id="UP000176349"/>
    </source>
</evidence>
<dbReference type="InterPro" id="IPR000873">
    <property type="entry name" value="AMP-dep_synth/lig_dom"/>
</dbReference>
<accession>A0A1G2C5R4</accession>
<dbReference type="PANTHER" id="PTHR36932">
    <property type="entry name" value="CAPSULAR POLYSACCHARIDE BIOSYNTHESIS PROTEIN"/>
    <property type="match status" value="1"/>
</dbReference>
<name>A0A1G2C5R4_9BACT</name>
<dbReference type="SUPFAM" id="SSF56801">
    <property type="entry name" value="Acetyl-CoA synthetase-like"/>
    <property type="match status" value="1"/>
</dbReference>
<organism evidence="2 3">
    <name type="scientific">Candidatus Liptonbacteria bacterium GWC1_60_9</name>
    <dbReference type="NCBI Taxonomy" id="1798645"/>
    <lineage>
        <taxon>Bacteria</taxon>
        <taxon>Candidatus Liptoniibacteriota</taxon>
    </lineage>
</organism>
<reference evidence="2 3" key="1">
    <citation type="journal article" date="2016" name="Nat. Commun.">
        <title>Thousands of microbial genomes shed light on interconnected biogeochemical processes in an aquifer system.</title>
        <authorList>
            <person name="Anantharaman K."/>
            <person name="Brown C.T."/>
            <person name="Hug L.A."/>
            <person name="Sharon I."/>
            <person name="Castelle C.J."/>
            <person name="Probst A.J."/>
            <person name="Thomas B.C."/>
            <person name="Singh A."/>
            <person name="Wilkins M.J."/>
            <person name="Karaoz U."/>
            <person name="Brodie E.L."/>
            <person name="Williams K.H."/>
            <person name="Hubbard S.S."/>
            <person name="Banfield J.F."/>
        </authorList>
    </citation>
    <scope>NUCLEOTIDE SEQUENCE [LARGE SCALE GENOMIC DNA]</scope>
</reference>
<evidence type="ECO:0000259" key="1">
    <source>
        <dbReference type="Pfam" id="PF00501"/>
    </source>
</evidence>
<evidence type="ECO:0000313" key="2">
    <source>
        <dbReference type="EMBL" id="OGY96738.1"/>
    </source>
</evidence>
<dbReference type="InterPro" id="IPR053158">
    <property type="entry name" value="CapK_Type1_Caps_Biosynth"/>
</dbReference>
<dbReference type="EMBL" id="MHKV01000037">
    <property type="protein sequence ID" value="OGY96738.1"/>
    <property type="molecule type" value="Genomic_DNA"/>
</dbReference>
<gene>
    <name evidence="2" type="ORF">A2128_00970</name>
</gene>
<dbReference type="Proteomes" id="UP000176349">
    <property type="component" value="Unassembled WGS sequence"/>
</dbReference>
<dbReference type="Gene3D" id="3.40.50.12780">
    <property type="entry name" value="N-terminal domain of ligase-like"/>
    <property type="match status" value="1"/>
</dbReference>
<sequence>MKNIGIQEARKRSERAIWSRIHQLPRFFVEWWQMWELRRLLELAYNHVPFYKTLWDERGVRPSDIVKLSDIKKLPITSKRLFRQQPIMSLMHDSFFLPHYVWTETSGSTGEPFGFPIRAYSELDLTNVFYEYRFLLWRGENLNDLLASLRVARISDSLPNGYVPSDERLFIPRGLLRDDPSALFRQLKEFGPDVIASRPSMLFELARLAGRMDTNDLPRFKYIMSYGETLYPAARRFIERATSGEVYDAYGLEEVGTIGVECREHLGMHLNEESCIVEVVDGNGVILRDGNTGRIIITRFRRNDVMPFIRYDTGDRGMIMPERCPCGLRARRIQVFGREGIFVTLGGRKFHLSEFEKVLTKLHHAVLGYQIAKVGEGDLEIRLVLSDGFSQAADAVAADFKKRFGLSPGVKIVRSIGYNERGKTPIFVDEMDLAEIDR</sequence>
<protein>
    <recommendedName>
        <fullName evidence="1">AMP-dependent synthetase/ligase domain-containing protein</fullName>
    </recommendedName>
</protein>
<dbReference type="PANTHER" id="PTHR36932:SF1">
    <property type="entry name" value="CAPSULAR POLYSACCHARIDE BIOSYNTHESIS PROTEIN"/>
    <property type="match status" value="1"/>
</dbReference>